<feature type="transmembrane region" description="Helical" evidence="1">
    <location>
        <begin position="90"/>
        <end position="111"/>
    </location>
</feature>
<evidence type="ECO:0000256" key="1">
    <source>
        <dbReference type="SAM" id="Phobius"/>
    </source>
</evidence>
<organism evidence="2 3">
    <name type="scientific">Cupriavidus numazuensis</name>
    <dbReference type="NCBI Taxonomy" id="221992"/>
    <lineage>
        <taxon>Bacteria</taxon>
        <taxon>Pseudomonadati</taxon>
        <taxon>Pseudomonadota</taxon>
        <taxon>Betaproteobacteria</taxon>
        <taxon>Burkholderiales</taxon>
        <taxon>Burkholderiaceae</taxon>
        <taxon>Cupriavidus</taxon>
    </lineage>
</organism>
<evidence type="ECO:0000313" key="3">
    <source>
        <dbReference type="Proteomes" id="UP000672657"/>
    </source>
</evidence>
<proteinExistence type="predicted"/>
<keyword evidence="3" id="KW-1185">Reference proteome</keyword>
<dbReference type="Proteomes" id="UP000672657">
    <property type="component" value="Unassembled WGS sequence"/>
</dbReference>
<evidence type="ECO:0000313" key="2">
    <source>
        <dbReference type="EMBL" id="CAG2159539.1"/>
    </source>
</evidence>
<keyword evidence="1" id="KW-0812">Transmembrane</keyword>
<reference evidence="2 3" key="1">
    <citation type="submission" date="2021-03" db="EMBL/GenBank/DDBJ databases">
        <authorList>
            <person name="Peeters C."/>
        </authorList>
    </citation>
    <scope>NUCLEOTIDE SEQUENCE [LARGE SCALE GENOMIC DNA]</scope>
    <source>
        <strain evidence="2 3">LMG 26411</strain>
    </source>
</reference>
<keyword evidence="1" id="KW-1133">Transmembrane helix</keyword>
<dbReference type="EMBL" id="CAJPVI010000061">
    <property type="protein sequence ID" value="CAG2159539.1"/>
    <property type="molecule type" value="Genomic_DNA"/>
</dbReference>
<protein>
    <submittedName>
        <fullName evidence="2">Uncharacterized protein</fullName>
    </submittedName>
</protein>
<accession>A0ABM8TSZ7</accession>
<name>A0ABM8TSZ7_9BURK</name>
<sequence>MQGHRLVALDGAQIPHNLAFPVGFHHALLKGFPEGFVTGFRGPVEFLCKCGAAGSKYPWNGSCARPGQQKCHSTAPARFSIGRSRRGGHYFAAFGPAGLSILLIVVPASSISRNLRYSGLLNARADCLRLIFGVFLM</sequence>
<comment type="caution">
    <text evidence="2">The sequence shown here is derived from an EMBL/GenBank/DDBJ whole genome shotgun (WGS) entry which is preliminary data.</text>
</comment>
<gene>
    <name evidence="2" type="ORF">LMG26411_06777</name>
</gene>
<keyword evidence="1" id="KW-0472">Membrane</keyword>